<dbReference type="InterPro" id="IPR012854">
    <property type="entry name" value="Cu_amine_oxidase-like_N"/>
</dbReference>
<dbReference type="InterPro" id="IPR036582">
    <property type="entry name" value="Mao_N_sf"/>
</dbReference>
<dbReference type="Pfam" id="PF07833">
    <property type="entry name" value="Cu_amine_oxidN1"/>
    <property type="match status" value="1"/>
</dbReference>
<feature type="region of interest" description="Disordered" evidence="2">
    <location>
        <begin position="277"/>
        <end position="327"/>
    </location>
</feature>
<dbReference type="GO" id="GO:0008745">
    <property type="term" value="F:N-acetylmuramoyl-L-alanine amidase activity"/>
    <property type="evidence" value="ECO:0007669"/>
    <property type="project" value="InterPro"/>
</dbReference>
<dbReference type="AlphaFoldDB" id="A0A0F7EEZ9"/>
<dbReference type="InterPro" id="IPR021731">
    <property type="entry name" value="AMIN_dom"/>
</dbReference>
<feature type="signal peptide" evidence="3">
    <location>
        <begin position="1"/>
        <end position="19"/>
    </location>
</feature>
<dbReference type="SUPFAM" id="SSF53187">
    <property type="entry name" value="Zn-dependent exopeptidases"/>
    <property type="match status" value="1"/>
</dbReference>
<proteinExistence type="predicted"/>
<feature type="compositionally biased region" description="Low complexity" evidence="2">
    <location>
        <begin position="297"/>
        <end position="306"/>
    </location>
</feature>
<keyword evidence="3" id="KW-0732">Signal</keyword>
<evidence type="ECO:0000256" key="1">
    <source>
        <dbReference type="ARBA" id="ARBA00022801"/>
    </source>
</evidence>
<name>A0A0F7EEZ9_BRELA</name>
<keyword evidence="1" id="KW-0378">Hydrolase</keyword>
<dbReference type="PANTHER" id="PTHR30404">
    <property type="entry name" value="N-ACETYLMURAMOYL-L-ALANINE AMIDASE"/>
    <property type="match status" value="1"/>
</dbReference>
<evidence type="ECO:0000313" key="5">
    <source>
        <dbReference type="EMBL" id="AKF93049.1"/>
    </source>
</evidence>
<protein>
    <submittedName>
        <fullName evidence="5">N-acetylmuramoyl-L-alanine amidase</fullName>
    </submittedName>
</protein>
<dbReference type="EMBL" id="CP011074">
    <property type="protein sequence ID" value="AKF93049.1"/>
    <property type="molecule type" value="Genomic_DNA"/>
</dbReference>
<dbReference type="SUPFAM" id="SSF55383">
    <property type="entry name" value="Copper amine oxidase, domain N"/>
    <property type="match status" value="1"/>
</dbReference>
<gene>
    <name evidence="5" type="ORF">EX87_04765</name>
</gene>
<dbReference type="InterPro" id="IPR002508">
    <property type="entry name" value="MurNAc-LAA_cat"/>
</dbReference>
<dbReference type="PANTHER" id="PTHR30404:SF0">
    <property type="entry name" value="N-ACETYLMURAMOYL-L-ALANINE AMIDASE AMIC"/>
    <property type="match status" value="1"/>
</dbReference>
<dbReference type="CDD" id="cd02696">
    <property type="entry name" value="MurNAc-LAA"/>
    <property type="match status" value="1"/>
</dbReference>
<dbReference type="GO" id="GO:0009253">
    <property type="term" value="P:peptidoglycan catabolic process"/>
    <property type="evidence" value="ECO:0007669"/>
    <property type="project" value="InterPro"/>
</dbReference>
<reference evidence="5" key="1">
    <citation type="submission" date="2015-03" db="EMBL/GenBank/DDBJ databases">
        <title>MIGS Cultured Bacterial/Archaeal sample from Brevibacillus laterosporus.</title>
        <authorList>
            <person name="Zeng D."/>
            <person name="Zhu L."/>
            <person name="Dong G."/>
            <person name="Ye W."/>
            <person name="Ren D."/>
            <person name="Wu L."/>
            <person name="Xu J."/>
            <person name="Li G."/>
            <person name="Guo L."/>
        </authorList>
    </citation>
    <scope>NUCLEOTIDE SEQUENCE</scope>
    <source>
        <strain evidence="5">B9</strain>
    </source>
</reference>
<evidence type="ECO:0000256" key="2">
    <source>
        <dbReference type="SAM" id="MobiDB-lite"/>
    </source>
</evidence>
<dbReference type="GO" id="GO:0030288">
    <property type="term" value="C:outer membrane-bounded periplasmic space"/>
    <property type="evidence" value="ECO:0007669"/>
    <property type="project" value="TreeGrafter"/>
</dbReference>
<dbReference type="InterPro" id="IPR050695">
    <property type="entry name" value="N-acetylmuramoyl_amidase_3"/>
</dbReference>
<dbReference type="Gene3D" id="2.60.40.3500">
    <property type="match status" value="1"/>
</dbReference>
<feature type="domain" description="MurNAc-LAA" evidence="4">
    <location>
        <begin position="445"/>
        <end position="552"/>
    </location>
</feature>
<feature type="chain" id="PRO_5038945231" evidence="3">
    <location>
        <begin position="20"/>
        <end position="558"/>
    </location>
</feature>
<sequence>MLKKFVLGLVALSSFIWMAPQAIDAAGQSTQGNIQLRIEGRNVNAEVPPLISNGRTLVPVRVIAEGLGAKIDWNQQERKAKITKDNREVILQLSSKKAYINGKAQTLEATPELINNRMLLPLRFVGEALGATVGWDNDSRTVIVNQPVQTQINGQSLPATEKVYHWEDKVLLPVKTIADRLGVSQDELTAKASLKKVIDSTTVISLQDIKDSIGTDVAEWDEKRNEVVITRMNRLTDIEPQDDSVQIQTRYKVSPTVSVLQNPYRIVMDFPEMELSNKMRDEESKEIVIEQRKESGSSDSYSSNMDSPEKLEQSDGDSNDASISAVSQQTQPLIRSIRYSQYQDNPKTVRVVVELNRSSKYQLVSTNDGVKLQLQAKPQKTGYLIVVDAGHGGHDVGAKGTVGNYEKDFTLSVANRLVEYLKQHKEFQVVATRSTDTYLTLKERTDIANEIDADVFISVHANSFKPETRGTETYYYNQNSLDLARVVHKHLLAATQFPDRKVKQNNFYVVKNTKMPAVLTETGFLTNQIENTQLMSPQFQDKVAKSLADAIFEYYQTY</sequence>
<organism evidence="5">
    <name type="scientific">Brevibacillus laterosporus</name>
    <name type="common">Bacillus laterosporus</name>
    <dbReference type="NCBI Taxonomy" id="1465"/>
    <lineage>
        <taxon>Bacteria</taxon>
        <taxon>Bacillati</taxon>
        <taxon>Bacillota</taxon>
        <taxon>Bacilli</taxon>
        <taxon>Bacillales</taxon>
        <taxon>Paenibacillaceae</taxon>
        <taxon>Brevibacillus</taxon>
    </lineage>
</organism>
<dbReference type="Pfam" id="PF01520">
    <property type="entry name" value="Amidase_3"/>
    <property type="match status" value="1"/>
</dbReference>
<evidence type="ECO:0000256" key="3">
    <source>
        <dbReference type="SAM" id="SignalP"/>
    </source>
</evidence>
<feature type="compositionally biased region" description="Basic and acidic residues" evidence="2">
    <location>
        <begin position="277"/>
        <end position="296"/>
    </location>
</feature>
<evidence type="ECO:0000259" key="4">
    <source>
        <dbReference type="SMART" id="SM00646"/>
    </source>
</evidence>
<dbReference type="Gene3D" id="3.40.630.40">
    <property type="entry name" value="Zn-dependent exopeptidases"/>
    <property type="match status" value="1"/>
</dbReference>
<dbReference type="Gene3D" id="3.30.457.10">
    <property type="entry name" value="Copper amine oxidase-like, N-terminal domain"/>
    <property type="match status" value="1"/>
</dbReference>
<accession>A0A0F7EEZ9</accession>
<dbReference type="SMART" id="SM00646">
    <property type="entry name" value="Ami_3"/>
    <property type="match status" value="1"/>
</dbReference>
<dbReference type="Pfam" id="PF11741">
    <property type="entry name" value="AMIN"/>
    <property type="match status" value="1"/>
</dbReference>